<keyword evidence="4 6" id="KW-0378">Hydrolase</keyword>
<keyword evidence="3 6" id="KW-0963">Cytoplasm</keyword>
<evidence type="ECO:0000256" key="5">
    <source>
        <dbReference type="ARBA" id="ARBA00023080"/>
    </source>
</evidence>
<feature type="site" description="Important for substrate specificity" evidence="6">
    <location>
        <position position="70"/>
    </location>
</feature>
<dbReference type="PANTHER" id="PTHR43213:SF5">
    <property type="entry name" value="BIFUNCTIONAL DTTP_UTP PYROPHOSPHATASE_METHYLTRANSFERASE PROTEIN-RELATED"/>
    <property type="match status" value="1"/>
</dbReference>
<dbReference type="RefSeq" id="WP_210595026.1">
    <property type="nucleotide sequence ID" value="NZ_JAGKSQ010000001.1"/>
</dbReference>
<reference evidence="7" key="1">
    <citation type="submission" date="2021-03" db="EMBL/GenBank/DDBJ databases">
        <title>Bacillus suaedae sp. nov., isolated from Suaeda aralocaspica.</title>
        <authorList>
            <person name="Lei R.F.R."/>
        </authorList>
    </citation>
    <scope>NUCLEOTIDE SEQUENCE</scope>
    <source>
        <strain evidence="7">YZJH907-2</strain>
    </source>
</reference>
<name>A0A941AMV9_9BACI</name>
<dbReference type="EC" id="3.6.1.9" evidence="6"/>
<sequence>MKSFILASSSPRRKELLEQAKYTFTIESSQKEERVDEGLKPEEVVQRLAVQKAEDIWSRSQDAVVLGADTIVYHRGMILGKPNTVDEARSMLEQLSGQTHTVYTGVSICSLEQSLHFYAETEVSFYSLSEEDISMYIRSGEPFDKAGAYGIQGLGAYLVHSIHGDYYTVMGLPLAKTIRALKQLNISPNI</sequence>
<dbReference type="SUPFAM" id="SSF52972">
    <property type="entry name" value="ITPase-like"/>
    <property type="match status" value="1"/>
</dbReference>
<comment type="caution">
    <text evidence="6">Lacks conserved residue(s) required for the propagation of feature annotation.</text>
</comment>
<feature type="site" description="Important for substrate specificity" evidence="6">
    <location>
        <position position="12"/>
    </location>
</feature>
<dbReference type="GO" id="GO:0009117">
    <property type="term" value="P:nucleotide metabolic process"/>
    <property type="evidence" value="ECO:0007669"/>
    <property type="project" value="UniProtKB-KW"/>
</dbReference>
<keyword evidence="5 6" id="KW-0546">Nucleotide metabolism</keyword>
<evidence type="ECO:0000256" key="3">
    <source>
        <dbReference type="ARBA" id="ARBA00022490"/>
    </source>
</evidence>
<dbReference type="Proteomes" id="UP000678228">
    <property type="component" value="Unassembled WGS sequence"/>
</dbReference>
<keyword evidence="8" id="KW-1185">Reference proteome</keyword>
<feature type="active site" description="Proton acceptor" evidence="6">
    <location>
        <position position="69"/>
    </location>
</feature>
<evidence type="ECO:0000256" key="6">
    <source>
        <dbReference type="HAMAP-Rule" id="MF_00528"/>
    </source>
</evidence>
<organism evidence="7 8">
    <name type="scientific">Halalkalibacter suaedae</name>
    <dbReference type="NCBI Taxonomy" id="2822140"/>
    <lineage>
        <taxon>Bacteria</taxon>
        <taxon>Bacillati</taxon>
        <taxon>Bacillota</taxon>
        <taxon>Bacilli</taxon>
        <taxon>Bacillales</taxon>
        <taxon>Bacillaceae</taxon>
        <taxon>Halalkalibacter</taxon>
    </lineage>
</organism>
<accession>A0A941AMV9</accession>
<evidence type="ECO:0000256" key="1">
    <source>
        <dbReference type="ARBA" id="ARBA00001968"/>
    </source>
</evidence>
<evidence type="ECO:0000256" key="4">
    <source>
        <dbReference type="ARBA" id="ARBA00022801"/>
    </source>
</evidence>
<gene>
    <name evidence="7" type="primary">maf</name>
    <name evidence="7" type="ORF">J7W16_00780</name>
</gene>
<evidence type="ECO:0000313" key="7">
    <source>
        <dbReference type="EMBL" id="MBP3949647.1"/>
    </source>
</evidence>
<dbReference type="CDD" id="cd00555">
    <property type="entry name" value="Maf"/>
    <property type="match status" value="1"/>
</dbReference>
<comment type="catalytic activity">
    <reaction evidence="6">
        <text>UTP + H2O = UMP + diphosphate + H(+)</text>
        <dbReference type="Rhea" id="RHEA:29395"/>
        <dbReference type="ChEBI" id="CHEBI:15377"/>
        <dbReference type="ChEBI" id="CHEBI:15378"/>
        <dbReference type="ChEBI" id="CHEBI:33019"/>
        <dbReference type="ChEBI" id="CHEBI:46398"/>
        <dbReference type="ChEBI" id="CHEBI:57865"/>
        <dbReference type="EC" id="3.6.1.9"/>
    </reaction>
</comment>
<dbReference type="AlphaFoldDB" id="A0A941AMV9"/>
<comment type="catalytic activity">
    <reaction evidence="6">
        <text>dTTP + H2O = dTMP + diphosphate + H(+)</text>
        <dbReference type="Rhea" id="RHEA:28534"/>
        <dbReference type="ChEBI" id="CHEBI:15377"/>
        <dbReference type="ChEBI" id="CHEBI:15378"/>
        <dbReference type="ChEBI" id="CHEBI:33019"/>
        <dbReference type="ChEBI" id="CHEBI:37568"/>
        <dbReference type="ChEBI" id="CHEBI:63528"/>
        <dbReference type="EC" id="3.6.1.9"/>
    </reaction>
</comment>
<dbReference type="NCBIfam" id="TIGR00172">
    <property type="entry name" value="maf"/>
    <property type="match status" value="1"/>
</dbReference>
<dbReference type="PIRSF" id="PIRSF006305">
    <property type="entry name" value="Maf"/>
    <property type="match status" value="1"/>
</dbReference>
<dbReference type="Pfam" id="PF02545">
    <property type="entry name" value="Maf"/>
    <property type="match status" value="1"/>
</dbReference>
<dbReference type="FunFam" id="3.90.950.10:FF:000005">
    <property type="entry name" value="7-methyl-GTP pyrophosphatase"/>
    <property type="match status" value="1"/>
</dbReference>
<dbReference type="Gene3D" id="3.90.950.10">
    <property type="match status" value="1"/>
</dbReference>
<dbReference type="PANTHER" id="PTHR43213">
    <property type="entry name" value="BIFUNCTIONAL DTTP/UTP PYROPHOSPHATASE/METHYLTRANSFERASE PROTEIN-RELATED"/>
    <property type="match status" value="1"/>
</dbReference>
<comment type="cofactor">
    <cofactor evidence="1 6">
        <name>a divalent metal cation</name>
        <dbReference type="ChEBI" id="CHEBI:60240"/>
    </cofactor>
</comment>
<comment type="similarity">
    <text evidence="6">Belongs to the Maf family. YhdE subfamily.</text>
</comment>
<feature type="site" description="Important for substrate specificity" evidence="6">
    <location>
        <position position="152"/>
    </location>
</feature>
<comment type="subcellular location">
    <subcellularLocation>
        <location evidence="2 6">Cytoplasm</location>
    </subcellularLocation>
</comment>
<dbReference type="InterPro" id="IPR029001">
    <property type="entry name" value="ITPase-like_fam"/>
</dbReference>
<evidence type="ECO:0000313" key="8">
    <source>
        <dbReference type="Proteomes" id="UP000678228"/>
    </source>
</evidence>
<dbReference type="InterPro" id="IPR003697">
    <property type="entry name" value="Maf-like"/>
</dbReference>
<proteinExistence type="inferred from homology"/>
<comment type="caution">
    <text evidence="7">The sequence shown here is derived from an EMBL/GenBank/DDBJ whole genome shotgun (WGS) entry which is preliminary data.</text>
</comment>
<dbReference type="EMBL" id="JAGKSQ010000001">
    <property type="protein sequence ID" value="MBP3949647.1"/>
    <property type="molecule type" value="Genomic_DNA"/>
</dbReference>
<comment type="function">
    <text evidence="6">Nucleoside triphosphate pyrophosphatase that hydrolyzes dTTP and UTP. May have a dual role in cell division arrest and in preventing the incorporation of modified nucleotides into cellular nucleic acids.</text>
</comment>
<dbReference type="GO" id="GO:0005737">
    <property type="term" value="C:cytoplasm"/>
    <property type="evidence" value="ECO:0007669"/>
    <property type="project" value="UniProtKB-SubCell"/>
</dbReference>
<dbReference type="HAMAP" id="MF_00528">
    <property type="entry name" value="Maf"/>
    <property type="match status" value="1"/>
</dbReference>
<dbReference type="GO" id="GO:0047429">
    <property type="term" value="F:nucleoside triphosphate diphosphatase activity"/>
    <property type="evidence" value="ECO:0007669"/>
    <property type="project" value="UniProtKB-EC"/>
</dbReference>
<protein>
    <recommendedName>
        <fullName evidence="6">dTTP/UTP pyrophosphatase</fullName>
        <shortName evidence="6">dTTPase/UTPase</shortName>
        <ecNumber evidence="6">3.6.1.9</ecNumber>
    </recommendedName>
    <alternativeName>
        <fullName evidence="6">Nucleoside triphosphate pyrophosphatase</fullName>
    </alternativeName>
    <alternativeName>
        <fullName evidence="6">Nucleotide pyrophosphatase</fullName>
        <shortName evidence="6">Nucleotide PPase</shortName>
    </alternativeName>
</protein>
<evidence type="ECO:0000256" key="2">
    <source>
        <dbReference type="ARBA" id="ARBA00004496"/>
    </source>
</evidence>